<evidence type="ECO:0000313" key="2">
    <source>
        <dbReference type="EMBL" id="EDK45210.1"/>
    </source>
</evidence>
<reference evidence="2 3" key="1">
    <citation type="journal article" date="2009" name="Nature">
        <title>Evolution of pathogenicity and sexual reproduction in eight Candida genomes.</title>
        <authorList>
            <person name="Butler G."/>
            <person name="Rasmussen M.D."/>
            <person name="Lin M.F."/>
            <person name="Santos M.A."/>
            <person name="Sakthikumar S."/>
            <person name="Munro C.A."/>
            <person name="Rheinbay E."/>
            <person name="Grabherr M."/>
            <person name="Forche A."/>
            <person name="Reedy J.L."/>
            <person name="Agrafioti I."/>
            <person name="Arnaud M.B."/>
            <person name="Bates S."/>
            <person name="Brown A.J."/>
            <person name="Brunke S."/>
            <person name="Costanzo M.C."/>
            <person name="Fitzpatrick D.A."/>
            <person name="de Groot P.W."/>
            <person name="Harris D."/>
            <person name="Hoyer L.L."/>
            <person name="Hube B."/>
            <person name="Klis F.M."/>
            <person name="Kodira C."/>
            <person name="Lennard N."/>
            <person name="Logue M.E."/>
            <person name="Martin R."/>
            <person name="Neiman A.M."/>
            <person name="Nikolaou E."/>
            <person name="Quail M.A."/>
            <person name="Quinn J."/>
            <person name="Santos M.C."/>
            <person name="Schmitzberger F.F."/>
            <person name="Sherlock G."/>
            <person name="Shah P."/>
            <person name="Silverstein K.A."/>
            <person name="Skrzypek M.S."/>
            <person name="Soll D."/>
            <person name="Staggs R."/>
            <person name="Stansfield I."/>
            <person name="Stumpf M.P."/>
            <person name="Sudbery P.E."/>
            <person name="Srikantha T."/>
            <person name="Zeng Q."/>
            <person name="Berman J."/>
            <person name="Berriman M."/>
            <person name="Heitman J."/>
            <person name="Gow N.A."/>
            <person name="Lorenz M.C."/>
            <person name="Birren B.W."/>
            <person name="Kellis M."/>
            <person name="Cuomo C.A."/>
        </authorList>
    </citation>
    <scope>NUCLEOTIDE SEQUENCE [LARGE SCALE GENOMIC DNA]</scope>
    <source>
        <strain evidence="3">ATCC 11503 / BCRC 21390 / CBS 2605 / JCM 1781 / NBRC 1676 / NRRL YB-4239</strain>
    </source>
</reference>
<dbReference type="VEuPathDB" id="FungiDB:LELG_03389"/>
<protein>
    <submittedName>
        <fullName evidence="2">Uncharacterized protein</fullName>
    </submittedName>
</protein>
<feature type="compositionally biased region" description="Gly residues" evidence="1">
    <location>
        <begin position="659"/>
        <end position="670"/>
    </location>
</feature>
<organism evidence="2 3">
    <name type="scientific">Lodderomyces elongisporus (strain ATCC 11503 / CBS 2605 / JCM 1781 / NBRC 1676 / NRRL YB-4239)</name>
    <name type="common">Yeast</name>
    <name type="synonym">Saccharomyces elongisporus</name>
    <dbReference type="NCBI Taxonomy" id="379508"/>
    <lineage>
        <taxon>Eukaryota</taxon>
        <taxon>Fungi</taxon>
        <taxon>Dikarya</taxon>
        <taxon>Ascomycota</taxon>
        <taxon>Saccharomycotina</taxon>
        <taxon>Pichiomycetes</taxon>
        <taxon>Debaryomycetaceae</taxon>
        <taxon>Candida/Lodderomyces clade</taxon>
        <taxon>Lodderomyces</taxon>
    </lineage>
</organism>
<dbReference type="EMBL" id="CH981527">
    <property type="protein sequence ID" value="EDK45210.1"/>
    <property type="molecule type" value="Genomic_DNA"/>
</dbReference>
<gene>
    <name evidence="2" type="ORF">LELG_03389</name>
</gene>
<evidence type="ECO:0000313" key="3">
    <source>
        <dbReference type="Proteomes" id="UP000001996"/>
    </source>
</evidence>
<dbReference type="InParanoid" id="A5E1A2"/>
<dbReference type="OrthoDB" id="4020218at2759"/>
<sequence length="720" mass="79632">MVVGYLLSGVINRIPIVNKLNVSPSTEGQVSSEILEVEESSVQEPYTPLQSHSDRISITDSISTSASASGSGSGSSGLDEYSSEYEDHGEVKPIHIKKKYQSPKDKLHSKILQNRTQSAAPFESLASAQGSTDFEIEGMGLKTHAASNISTSVNASARGSASTMSNSSPHKLTPEELDSRVVLGSPVKKKTYNSIDNSSIKSVTSRLSRRSKKRNEDVKLNNTFVTAATPVEEVEEEDKDTEKIDSNGSISIHSAMEETKDARVDQYLSDQNDKFNKLISNNIDVVLNPQQVQAQKTQASFVELAKSPTPNQVLLKMAYENKGAIASSIFKYGAALVKSRLPHIPFFNDKTTQMEVAGEEGEEDEDVEENGLAMGYLNAESETDFDSDTAPQTAKELLGSPLGSPRATHGNQMVGYNTCTKKLSLQLRQNRIDQRDFDKLVSNLDDEVKIDIFLDSLDENTKMNLYQLLQKDLDLFDAHSSSSVKNVYYDHNISTVDKVQIFVIISVKLFMTGVKLFIPITKYLLHKFQNNELFIFNLKNLNRLIDSVLKFMSYLDVKLNSNEDFIEKVAQHDYIKAEQDFEDLYQDFTNRTRDYLKPSAIKDRFLAKDDHLKRGVYDYLIGNASESLSLREKNYQDDPQYAMYYSGSSSGYNNNNNNSGGGPGGPGAGSGNDPNAAASQSGVFLEKRSRANNTGGSKKPSDVSFMDVADRFIEQLDAGV</sequence>
<dbReference type="HOGENOM" id="CLU_023421_0_0_1"/>
<dbReference type="Proteomes" id="UP000001996">
    <property type="component" value="Unassembled WGS sequence"/>
</dbReference>
<dbReference type="KEGG" id="lel:PVL30_002886"/>
<feature type="region of interest" description="Disordered" evidence="1">
    <location>
        <begin position="654"/>
        <end position="704"/>
    </location>
</feature>
<evidence type="ECO:0000256" key="1">
    <source>
        <dbReference type="SAM" id="MobiDB-lite"/>
    </source>
</evidence>
<feature type="compositionally biased region" description="Low complexity" evidence="1">
    <location>
        <begin position="58"/>
        <end position="80"/>
    </location>
</feature>
<accession>A5E1A2</accession>
<name>A5E1A2_LODEL</name>
<feature type="region of interest" description="Disordered" evidence="1">
    <location>
        <begin position="39"/>
        <end position="107"/>
    </location>
</feature>
<dbReference type="GeneID" id="5232695"/>
<dbReference type="AlphaFoldDB" id="A5E1A2"/>
<keyword evidence="3" id="KW-1185">Reference proteome</keyword>
<proteinExistence type="predicted"/>
<dbReference type="OMA" id="HENDERI"/>
<dbReference type="eggNOG" id="ENOG502REVP">
    <property type="taxonomic scope" value="Eukaryota"/>
</dbReference>